<gene>
    <name evidence="2" type="ORF">RPR59_08600</name>
</gene>
<feature type="transmembrane region" description="Helical" evidence="1">
    <location>
        <begin position="32"/>
        <end position="51"/>
    </location>
</feature>
<keyword evidence="1" id="KW-0472">Membrane</keyword>
<keyword evidence="1" id="KW-1133">Transmembrane helix</keyword>
<organism evidence="2 3">
    <name type="scientific">Stakelama saccharophila</name>
    <dbReference type="NCBI Taxonomy" id="3075605"/>
    <lineage>
        <taxon>Bacteria</taxon>
        <taxon>Pseudomonadati</taxon>
        <taxon>Pseudomonadota</taxon>
        <taxon>Alphaproteobacteria</taxon>
        <taxon>Sphingomonadales</taxon>
        <taxon>Sphingomonadaceae</taxon>
        <taxon>Stakelama</taxon>
    </lineage>
</organism>
<dbReference type="EC" id="3.4.23.-" evidence="2"/>
<keyword evidence="3" id="KW-1185">Reference proteome</keyword>
<dbReference type="CDD" id="cd05483">
    <property type="entry name" value="retropepsin_like_bacteria"/>
    <property type="match status" value="1"/>
</dbReference>
<keyword evidence="2" id="KW-0645">Protease</keyword>
<accession>A0ABZ0B5H7</accession>
<dbReference type="NCBIfam" id="TIGR02281">
    <property type="entry name" value="clan_AA_DTGA"/>
    <property type="match status" value="1"/>
</dbReference>
<keyword evidence="1" id="KW-0812">Transmembrane</keyword>
<dbReference type="RefSeq" id="WP_313913077.1">
    <property type="nucleotide sequence ID" value="NZ_CP135076.1"/>
</dbReference>
<dbReference type="SUPFAM" id="SSF50630">
    <property type="entry name" value="Acid proteases"/>
    <property type="match status" value="1"/>
</dbReference>
<keyword evidence="2" id="KW-0378">Hydrolase</keyword>
<reference evidence="2 3" key="1">
    <citation type="submission" date="2023-09" db="EMBL/GenBank/DDBJ databases">
        <authorList>
            <person name="Rey-Velasco X."/>
        </authorList>
    </citation>
    <scope>NUCLEOTIDE SEQUENCE [LARGE SCALE GENOMIC DNA]</scope>
    <source>
        <strain evidence="2 3">W311</strain>
    </source>
</reference>
<dbReference type="GO" id="GO:0006508">
    <property type="term" value="P:proteolysis"/>
    <property type="evidence" value="ECO:0007669"/>
    <property type="project" value="UniProtKB-KW"/>
</dbReference>
<evidence type="ECO:0000256" key="1">
    <source>
        <dbReference type="SAM" id="Phobius"/>
    </source>
</evidence>
<feature type="transmembrane region" description="Helical" evidence="1">
    <location>
        <begin position="6"/>
        <end position="25"/>
    </location>
</feature>
<name>A0ABZ0B5H7_9SPHN</name>
<evidence type="ECO:0000313" key="3">
    <source>
        <dbReference type="Proteomes" id="UP001302249"/>
    </source>
</evidence>
<dbReference type="InterPro" id="IPR034122">
    <property type="entry name" value="Retropepsin-like_bacterial"/>
</dbReference>
<proteinExistence type="predicted"/>
<sequence length="202" mass="21494">MSSAGTLNILFYILLLVLVLSALSTRRLSATMFLKSLIGWAAIAAILYVAVDHRRDIVRLAAGIGIGNQKIAGDTTRIRQSSDGHFWARVELNGVERRMLIDSGATITALSKSTADAAGIEAGSGFPVLLNTANGMVEAQRGTIDHVVLGNLRMDDLDAVIAPSFGDLDVIGMNFLSRLGSWRVEGDTLILEPEAPANSDST</sequence>
<dbReference type="Gene3D" id="2.40.70.10">
    <property type="entry name" value="Acid Proteases"/>
    <property type="match status" value="1"/>
</dbReference>
<dbReference type="EMBL" id="CP135076">
    <property type="protein sequence ID" value="WNO52533.1"/>
    <property type="molecule type" value="Genomic_DNA"/>
</dbReference>
<protein>
    <submittedName>
        <fullName evidence="2">TIGR02281 family clan AA aspartic protease</fullName>
        <ecNumber evidence="2">3.4.23.-</ecNumber>
    </submittedName>
</protein>
<dbReference type="InterPro" id="IPR021109">
    <property type="entry name" value="Peptidase_aspartic_dom_sf"/>
</dbReference>
<dbReference type="Proteomes" id="UP001302249">
    <property type="component" value="Chromosome"/>
</dbReference>
<dbReference type="Pfam" id="PF13975">
    <property type="entry name" value="gag-asp_proteas"/>
    <property type="match status" value="1"/>
</dbReference>
<evidence type="ECO:0000313" key="2">
    <source>
        <dbReference type="EMBL" id="WNO52533.1"/>
    </source>
</evidence>
<dbReference type="GO" id="GO:0008233">
    <property type="term" value="F:peptidase activity"/>
    <property type="evidence" value="ECO:0007669"/>
    <property type="project" value="UniProtKB-KW"/>
</dbReference>
<dbReference type="InterPro" id="IPR011969">
    <property type="entry name" value="Clan_AA_Asp_peptidase_C"/>
</dbReference>